<dbReference type="PANTHER" id="PTHR12320">
    <property type="entry name" value="PROTEIN PHOSPHATASE 2C"/>
    <property type="match status" value="1"/>
</dbReference>
<dbReference type="GO" id="GO:0046872">
    <property type="term" value="F:metal ion binding"/>
    <property type="evidence" value="ECO:0007669"/>
    <property type="project" value="UniProtKB-UniRule"/>
</dbReference>
<feature type="domain" description="PPM-type phosphatase" evidence="2">
    <location>
        <begin position="39"/>
        <end position="273"/>
    </location>
</feature>
<keyword evidence="1" id="KW-0460">Magnesium</keyword>
<comment type="catalytic activity">
    <reaction evidence="1">
        <text>O-phospho-L-threonyl-[protein] + H2O = L-threonyl-[protein] + phosphate</text>
        <dbReference type="Rhea" id="RHEA:47004"/>
        <dbReference type="Rhea" id="RHEA-COMP:11060"/>
        <dbReference type="Rhea" id="RHEA-COMP:11605"/>
        <dbReference type="ChEBI" id="CHEBI:15377"/>
        <dbReference type="ChEBI" id="CHEBI:30013"/>
        <dbReference type="ChEBI" id="CHEBI:43474"/>
        <dbReference type="ChEBI" id="CHEBI:61977"/>
        <dbReference type="EC" id="3.1.3.16"/>
    </reaction>
</comment>
<dbReference type="SMART" id="SM00332">
    <property type="entry name" value="PP2Cc"/>
    <property type="match status" value="1"/>
</dbReference>
<gene>
    <name evidence="3" type="ORF">ILEXP_LOCUS51161</name>
</gene>
<protein>
    <recommendedName>
        <fullName evidence="1">Protein phosphatase</fullName>
        <ecNumber evidence="1">3.1.3.16</ecNumber>
    </recommendedName>
</protein>
<keyword evidence="1" id="KW-0479">Metal-binding</keyword>
<comment type="cofactor">
    <cofactor evidence="1">
        <name>Mn(2+)</name>
        <dbReference type="ChEBI" id="CHEBI:29035"/>
    </cofactor>
</comment>
<dbReference type="AlphaFoldDB" id="A0ABC8UJ96"/>
<proteinExistence type="inferred from homology"/>
<comment type="catalytic activity">
    <reaction evidence="1">
        <text>O-phospho-L-seryl-[protein] + H2O = L-seryl-[protein] + phosphate</text>
        <dbReference type="Rhea" id="RHEA:20629"/>
        <dbReference type="Rhea" id="RHEA-COMP:9863"/>
        <dbReference type="Rhea" id="RHEA-COMP:11604"/>
        <dbReference type="ChEBI" id="CHEBI:15377"/>
        <dbReference type="ChEBI" id="CHEBI:29999"/>
        <dbReference type="ChEBI" id="CHEBI:43474"/>
        <dbReference type="ChEBI" id="CHEBI:83421"/>
        <dbReference type="EC" id="3.1.3.16"/>
    </reaction>
</comment>
<keyword evidence="4" id="KW-1185">Reference proteome</keyword>
<organism evidence="3 4">
    <name type="scientific">Ilex paraguariensis</name>
    <name type="common">yerba mate</name>
    <dbReference type="NCBI Taxonomy" id="185542"/>
    <lineage>
        <taxon>Eukaryota</taxon>
        <taxon>Viridiplantae</taxon>
        <taxon>Streptophyta</taxon>
        <taxon>Embryophyta</taxon>
        <taxon>Tracheophyta</taxon>
        <taxon>Spermatophyta</taxon>
        <taxon>Magnoliopsida</taxon>
        <taxon>eudicotyledons</taxon>
        <taxon>Gunneridae</taxon>
        <taxon>Pentapetalae</taxon>
        <taxon>asterids</taxon>
        <taxon>campanulids</taxon>
        <taxon>Aquifoliales</taxon>
        <taxon>Aquifoliaceae</taxon>
        <taxon>Ilex</taxon>
    </lineage>
</organism>
<keyword evidence="1" id="KW-0464">Manganese</keyword>
<comment type="similarity">
    <text evidence="1">Belongs to the PP2C family.</text>
</comment>
<dbReference type="CDD" id="cd00143">
    <property type="entry name" value="PP2Cc"/>
    <property type="match status" value="1"/>
</dbReference>
<sequence>MVIKKRRLIKKVNKQGTCQNTFLKRTTSIERSLNMIAGAFYIPKDNKLKPLGEDAHFICAEEQTIGVADGVGGWARKGVDAGKYARELMANAVCAVEDQPEGSVDLKMVLNEAFLNTEARGSSTACILTIKGHCLHAVNVGDSGFVVIREGKIIYQSPVQQHRFNSPYQLGNTADSPSLAEEFEVVVEAGDIVVAGTDGLFDNLHPAEIEDIVSLCLRQRNMPELLAWTMAKVAREKSLNEWTDSPFAMAAYDAGVEHLGGKYDDITVIVAYILSPDLF</sequence>
<comment type="caution">
    <text evidence="3">The sequence shown here is derived from an EMBL/GenBank/DDBJ whole genome shotgun (WGS) entry which is preliminary data.</text>
</comment>
<evidence type="ECO:0000256" key="1">
    <source>
        <dbReference type="RuleBase" id="RU366020"/>
    </source>
</evidence>
<name>A0ABC8UJ96_9AQUA</name>
<dbReference type="InterPro" id="IPR001932">
    <property type="entry name" value="PPM-type_phosphatase-like_dom"/>
</dbReference>
<dbReference type="GO" id="GO:0004722">
    <property type="term" value="F:protein serine/threonine phosphatase activity"/>
    <property type="evidence" value="ECO:0007669"/>
    <property type="project" value="UniProtKB-EC"/>
</dbReference>
<dbReference type="InterPro" id="IPR036457">
    <property type="entry name" value="PPM-type-like_dom_sf"/>
</dbReference>
<keyword evidence="1" id="KW-0378">Hydrolase</keyword>
<evidence type="ECO:0000259" key="2">
    <source>
        <dbReference type="PROSITE" id="PS51746"/>
    </source>
</evidence>
<reference evidence="3 4" key="1">
    <citation type="submission" date="2024-02" db="EMBL/GenBank/DDBJ databases">
        <authorList>
            <person name="Vignale AGUSTIN F."/>
            <person name="Sosa J E."/>
            <person name="Modenutti C."/>
        </authorList>
    </citation>
    <scope>NUCLEOTIDE SEQUENCE [LARGE SCALE GENOMIC DNA]</scope>
</reference>
<comment type="cofactor">
    <cofactor evidence="1">
        <name>Mg(2+)</name>
        <dbReference type="ChEBI" id="CHEBI:18420"/>
    </cofactor>
</comment>
<dbReference type="InterPro" id="IPR039123">
    <property type="entry name" value="PPTC7"/>
</dbReference>
<dbReference type="Gene3D" id="3.60.40.10">
    <property type="entry name" value="PPM-type phosphatase domain"/>
    <property type="match status" value="2"/>
</dbReference>
<evidence type="ECO:0000313" key="3">
    <source>
        <dbReference type="EMBL" id="CAK9181121.1"/>
    </source>
</evidence>
<dbReference type="Proteomes" id="UP001642360">
    <property type="component" value="Unassembled WGS sequence"/>
</dbReference>
<dbReference type="EMBL" id="CAUOFW020007946">
    <property type="protein sequence ID" value="CAK9181121.1"/>
    <property type="molecule type" value="Genomic_DNA"/>
</dbReference>
<dbReference type="SUPFAM" id="SSF81606">
    <property type="entry name" value="PP2C-like"/>
    <property type="match status" value="1"/>
</dbReference>
<accession>A0ABC8UJ96</accession>
<dbReference type="PANTHER" id="PTHR12320:SF81">
    <property type="entry name" value="PROTEIN PHOSPHATASE 2C 23-RELATED"/>
    <property type="match status" value="1"/>
</dbReference>
<dbReference type="PROSITE" id="PS51746">
    <property type="entry name" value="PPM_2"/>
    <property type="match status" value="1"/>
</dbReference>
<dbReference type="EC" id="3.1.3.16" evidence="1"/>
<keyword evidence="1" id="KW-0904">Protein phosphatase</keyword>
<dbReference type="SMART" id="SM00331">
    <property type="entry name" value="PP2C_SIG"/>
    <property type="match status" value="1"/>
</dbReference>
<evidence type="ECO:0000313" key="4">
    <source>
        <dbReference type="Proteomes" id="UP001642360"/>
    </source>
</evidence>